<name>A0A8S3QWG6_MYTED</name>
<protein>
    <submittedName>
        <fullName evidence="3">Uncharacterized protein</fullName>
    </submittedName>
</protein>
<keyword evidence="1" id="KW-0812">Transmembrane</keyword>
<dbReference type="AlphaFoldDB" id="A0A8S3QWG6"/>
<feature type="transmembrane region" description="Helical" evidence="1">
    <location>
        <begin position="70"/>
        <end position="91"/>
    </location>
</feature>
<feature type="chain" id="PRO_5035914758" evidence="2">
    <location>
        <begin position="18"/>
        <end position="438"/>
    </location>
</feature>
<keyword evidence="1" id="KW-0472">Membrane</keyword>
<comment type="caution">
    <text evidence="3">The sequence shown here is derived from an EMBL/GenBank/DDBJ whole genome shotgun (WGS) entry which is preliminary data.</text>
</comment>
<keyword evidence="1" id="KW-1133">Transmembrane helix</keyword>
<gene>
    <name evidence="3" type="ORF">MEDL_13908</name>
</gene>
<accession>A0A8S3QWG6</accession>
<feature type="transmembrane region" description="Helical" evidence="1">
    <location>
        <begin position="383"/>
        <end position="403"/>
    </location>
</feature>
<evidence type="ECO:0000313" key="4">
    <source>
        <dbReference type="Proteomes" id="UP000683360"/>
    </source>
</evidence>
<dbReference type="EMBL" id="CAJPWZ010000713">
    <property type="protein sequence ID" value="CAG2199193.1"/>
    <property type="molecule type" value="Genomic_DNA"/>
</dbReference>
<keyword evidence="2" id="KW-0732">Signal</keyword>
<evidence type="ECO:0000256" key="2">
    <source>
        <dbReference type="SAM" id="SignalP"/>
    </source>
</evidence>
<proteinExistence type="predicted"/>
<feature type="signal peptide" evidence="2">
    <location>
        <begin position="1"/>
        <end position="17"/>
    </location>
</feature>
<sequence length="438" mass="49038">MLSFFIIVLLTTQSNIATSISAEESVTTIHIQEQFDVTTQSNIAKACSSEESVTKGHREKETEGFSKTELLILFCGALSGIIGLLGFLGILKCVRKRMRMSTSNHEEKPSEEEVHSSEEQEMQEAFALHEGFYETIDDSHLDSISVLQTCNPNPGNDDESLDSVSSTNYIDDRSSYLDPVSSPPITRKSSWLNEEQSQETFSSTRISSCIQNQTSCNPYLKKTVNRQFLKFQQIVTMINQTTYNLCAVLYQIIQVVTQRNTAIREYYCCSNYEKINSECITTVIAECYPFTFTFPECNSGFISRKGNSCEPCAVNYFGNDCSRKCMCKQLQRCDNVVGCVDRETTSTFLVTTQSKIATSISVKESVTTIHVEEQFDGLSKTEVLILLCGALSGIIILLGILGISNCIKKRMCISEPKHKSNIEEEVDEAEENATQETF</sequence>
<reference evidence="3" key="1">
    <citation type="submission" date="2021-03" db="EMBL/GenBank/DDBJ databases">
        <authorList>
            <person name="Bekaert M."/>
        </authorList>
    </citation>
    <scope>NUCLEOTIDE SEQUENCE</scope>
</reference>
<evidence type="ECO:0000256" key="1">
    <source>
        <dbReference type="SAM" id="Phobius"/>
    </source>
</evidence>
<evidence type="ECO:0000313" key="3">
    <source>
        <dbReference type="EMBL" id="CAG2199193.1"/>
    </source>
</evidence>
<dbReference type="Proteomes" id="UP000683360">
    <property type="component" value="Unassembled WGS sequence"/>
</dbReference>
<keyword evidence="4" id="KW-1185">Reference proteome</keyword>
<organism evidence="3 4">
    <name type="scientific">Mytilus edulis</name>
    <name type="common">Blue mussel</name>
    <dbReference type="NCBI Taxonomy" id="6550"/>
    <lineage>
        <taxon>Eukaryota</taxon>
        <taxon>Metazoa</taxon>
        <taxon>Spiralia</taxon>
        <taxon>Lophotrochozoa</taxon>
        <taxon>Mollusca</taxon>
        <taxon>Bivalvia</taxon>
        <taxon>Autobranchia</taxon>
        <taxon>Pteriomorphia</taxon>
        <taxon>Mytilida</taxon>
        <taxon>Mytiloidea</taxon>
        <taxon>Mytilidae</taxon>
        <taxon>Mytilinae</taxon>
        <taxon>Mytilus</taxon>
    </lineage>
</organism>